<feature type="transmembrane region" description="Helical" evidence="6">
    <location>
        <begin position="54"/>
        <end position="73"/>
    </location>
</feature>
<dbReference type="GO" id="GO:0000271">
    <property type="term" value="P:polysaccharide biosynthetic process"/>
    <property type="evidence" value="ECO:0007669"/>
    <property type="project" value="InterPro"/>
</dbReference>
<evidence type="ECO:0000256" key="5">
    <source>
        <dbReference type="ARBA" id="ARBA00023136"/>
    </source>
</evidence>
<evidence type="ECO:0000313" key="8">
    <source>
        <dbReference type="EMBL" id="KGF45767.1"/>
    </source>
</evidence>
<comment type="caution">
    <text evidence="8">The sequence shown here is derived from an EMBL/GenBank/DDBJ whole genome shotgun (WGS) entry which is preliminary data.</text>
</comment>
<accession>A0A096BSV4</accession>
<feature type="transmembrane region" description="Helical" evidence="6">
    <location>
        <begin position="21"/>
        <end position="42"/>
    </location>
</feature>
<keyword evidence="5 6" id="KW-0472">Membrane</keyword>
<comment type="subcellular location">
    <subcellularLocation>
        <location evidence="1">Membrane</location>
        <topology evidence="1">Multi-pass membrane protein</topology>
    </subcellularLocation>
</comment>
<dbReference type="PANTHER" id="PTHR38459:SF1">
    <property type="entry name" value="PROPHAGE BACTOPRENOL-LINKED GLUCOSE TRANSLOCASE HOMOLOG"/>
    <property type="match status" value="1"/>
</dbReference>
<proteinExistence type="inferred from homology"/>
<sequence length="136" mass="15491">MQIKDILNRLEESKREKLLEVMRFGIVGCCAALIQLIVYRLLIIKVSSESVCVAVSYGISLCFNYYASTKFTFKVKSSSKKGAGFLLSHGVNITLQIIFVHLFIYFGVTKQIALIPTILICFPINFLLVRFFLKRK</sequence>
<feature type="transmembrane region" description="Helical" evidence="6">
    <location>
        <begin position="112"/>
        <end position="133"/>
    </location>
</feature>
<dbReference type="GeneID" id="78530906"/>
<dbReference type="InterPro" id="IPR051401">
    <property type="entry name" value="GtrA_CellWall_Glycosyl"/>
</dbReference>
<dbReference type="GO" id="GO:0005886">
    <property type="term" value="C:plasma membrane"/>
    <property type="evidence" value="ECO:0007669"/>
    <property type="project" value="TreeGrafter"/>
</dbReference>
<reference evidence="8 9" key="1">
    <citation type="submission" date="2014-07" db="EMBL/GenBank/DDBJ databases">
        <authorList>
            <person name="McCorrison J."/>
            <person name="Sanka R."/>
            <person name="Torralba M."/>
            <person name="Gillis M."/>
            <person name="Haft D.H."/>
            <person name="Methe B."/>
            <person name="Sutton G."/>
            <person name="Nelson K.E."/>
        </authorList>
    </citation>
    <scope>NUCLEOTIDE SEQUENCE [LARGE SCALE GENOMIC DNA]</scope>
    <source>
        <strain evidence="8 9">DNF00320</strain>
    </source>
</reference>
<evidence type="ECO:0000256" key="2">
    <source>
        <dbReference type="ARBA" id="ARBA00009399"/>
    </source>
</evidence>
<dbReference type="Proteomes" id="UP000029525">
    <property type="component" value="Unassembled WGS sequence"/>
</dbReference>
<dbReference type="RefSeq" id="WP_004335899.1">
    <property type="nucleotide sequence ID" value="NZ_JRNQ01000004.1"/>
</dbReference>
<keyword evidence="4 6" id="KW-1133">Transmembrane helix</keyword>
<dbReference type="InterPro" id="IPR007267">
    <property type="entry name" value="GtrA_DPMS_TM"/>
</dbReference>
<evidence type="ECO:0000256" key="4">
    <source>
        <dbReference type="ARBA" id="ARBA00022989"/>
    </source>
</evidence>
<feature type="transmembrane region" description="Helical" evidence="6">
    <location>
        <begin position="85"/>
        <end position="106"/>
    </location>
</feature>
<evidence type="ECO:0000256" key="1">
    <source>
        <dbReference type="ARBA" id="ARBA00004141"/>
    </source>
</evidence>
<dbReference type="PANTHER" id="PTHR38459">
    <property type="entry name" value="PROPHAGE BACTOPRENOL-LINKED GLUCOSE TRANSLOCASE HOMOLOG"/>
    <property type="match status" value="1"/>
</dbReference>
<organism evidence="8 9">
    <name type="scientific">Prevotella bivia DNF00320</name>
    <dbReference type="NCBI Taxonomy" id="1401068"/>
    <lineage>
        <taxon>Bacteria</taxon>
        <taxon>Pseudomonadati</taxon>
        <taxon>Bacteroidota</taxon>
        <taxon>Bacteroidia</taxon>
        <taxon>Bacteroidales</taxon>
        <taxon>Prevotellaceae</taxon>
        <taxon>Prevotella</taxon>
    </lineage>
</organism>
<dbReference type="AlphaFoldDB" id="A0A096BSV4"/>
<dbReference type="OrthoDB" id="1494129at2"/>
<keyword evidence="3 6" id="KW-0812">Transmembrane</keyword>
<comment type="similarity">
    <text evidence="2">Belongs to the GtrA family.</text>
</comment>
<evidence type="ECO:0000256" key="3">
    <source>
        <dbReference type="ARBA" id="ARBA00022692"/>
    </source>
</evidence>
<evidence type="ECO:0000256" key="6">
    <source>
        <dbReference type="SAM" id="Phobius"/>
    </source>
</evidence>
<gene>
    <name evidence="8" type="ORF">HMPREF0647_01245</name>
</gene>
<evidence type="ECO:0000313" key="9">
    <source>
        <dbReference type="Proteomes" id="UP000029525"/>
    </source>
</evidence>
<name>A0A096BSV4_9BACT</name>
<feature type="domain" description="GtrA/DPMS transmembrane" evidence="7">
    <location>
        <begin position="23"/>
        <end position="132"/>
    </location>
</feature>
<protein>
    <submittedName>
        <fullName evidence="8">Polysaccharide biosynthesis protein GtrA</fullName>
    </submittedName>
</protein>
<dbReference type="EMBL" id="JRNQ01000004">
    <property type="protein sequence ID" value="KGF45767.1"/>
    <property type="molecule type" value="Genomic_DNA"/>
</dbReference>
<dbReference type="Pfam" id="PF04138">
    <property type="entry name" value="GtrA_DPMS_TM"/>
    <property type="match status" value="1"/>
</dbReference>
<evidence type="ECO:0000259" key="7">
    <source>
        <dbReference type="Pfam" id="PF04138"/>
    </source>
</evidence>